<dbReference type="PANTHER" id="PTHR32309">
    <property type="entry name" value="TYROSINE-PROTEIN KINASE"/>
    <property type="match status" value="1"/>
</dbReference>
<dbReference type="InterPro" id="IPR033756">
    <property type="entry name" value="YlxH/NBP35"/>
</dbReference>
<evidence type="ECO:0000256" key="3">
    <source>
        <dbReference type="SAM" id="MobiDB-lite"/>
    </source>
</evidence>
<evidence type="ECO:0000313" key="4">
    <source>
        <dbReference type="EMBL" id="MBB6097838.1"/>
    </source>
</evidence>
<dbReference type="InterPro" id="IPR027417">
    <property type="entry name" value="P-loop_NTPase"/>
</dbReference>
<evidence type="ECO:0000256" key="2">
    <source>
        <dbReference type="ARBA" id="ARBA00022840"/>
    </source>
</evidence>
<proteinExistence type="predicted"/>
<sequence length="540" mass="57913">MTVTLGAAAGTYVVSRQQTPTFEAVSSVVAVRNETGNNLISNTLVTAPPLPQGAVDEAVHSSTVVQDILSRLESTLQDPVLLNTVRADLQAELARNSFERIQVKARLDPQQAGIYEIRASGETPAVAKALANAAVASLLQWDTDRATQRVSKARISLQEQLSALDLRLNQLRGANSQLDRQSLLQARSDVLQSLAQVAVLEKAATGTLTLVAEAVEPAQPVAPKPLRNAVLAGLLALLLSIGAVLLADALRRRITSEDDLTVFGLPVLGRLPRISPRSLRSGLLNSTQTGLMYEMVGFLRVNLLSQIQSQGVRRFAISSSRPSEGKSSVTAVLAQGLAASGKRVLIIDADLHRPSQQKLWDLHSRGRPWRVLPGARKDAEPARSLAAAVLNPHGAQALAVSQNVDLLPAAGNHKRDISQIIEHPDFQSLLDRWSAAYDVVLIDTPPILALSDTLTVARRTDGILMVVESGQTSLPELERAVSNARTAGSHLLGFVFNKVSRTENAYYAYTYGYHDSDPRDFSGSTEAAPPTAPNLGRSGD</sequence>
<keyword evidence="4" id="KW-0829">Tyrosine-protein kinase</keyword>
<reference evidence="4 5" key="1">
    <citation type="submission" date="2020-08" db="EMBL/GenBank/DDBJ databases">
        <title>Genomic Encyclopedia of Type Strains, Phase IV (KMG-IV): sequencing the most valuable type-strain genomes for metagenomic binning, comparative biology and taxonomic classification.</title>
        <authorList>
            <person name="Goeker M."/>
        </authorList>
    </citation>
    <scope>NUCLEOTIDE SEQUENCE [LARGE SCALE GENOMIC DNA]</scope>
    <source>
        <strain evidence="4 5">DSM 21458</strain>
    </source>
</reference>
<name>A0A841I0P1_9DEIO</name>
<evidence type="ECO:0000313" key="5">
    <source>
        <dbReference type="Proteomes" id="UP000569951"/>
    </source>
</evidence>
<accession>A0A841I0P1</accession>
<dbReference type="GO" id="GO:0005524">
    <property type="term" value="F:ATP binding"/>
    <property type="evidence" value="ECO:0007669"/>
    <property type="project" value="UniProtKB-KW"/>
</dbReference>
<dbReference type="EMBL" id="JACHHG010000004">
    <property type="protein sequence ID" value="MBB6097838.1"/>
    <property type="molecule type" value="Genomic_DNA"/>
</dbReference>
<dbReference type="SUPFAM" id="SSF52540">
    <property type="entry name" value="P-loop containing nucleoside triphosphate hydrolases"/>
    <property type="match status" value="1"/>
</dbReference>
<dbReference type="Proteomes" id="UP000569951">
    <property type="component" value="Unassembled WGS sequence"/>
</dbReference>
<dbReference type="AlphaFoldDB" id="A0A841I0P1"/>
<protein>
    <submittedName>
        <fullName evidence="4">Non-specific protein-tyrosine kinase</fullName>
        <ecNumber evidence="4">2.7.10.2</ecNumber>
    </submittedName>
</protein>
<dbReference type="CDD" id="cd05387">
    <property type="entry name" value="BY-kinase"/>
    <property type="match status" value="1"/>
</dbReference>
<gene>
    <name evidence="4" type="ORF">HNR42_001261</name>
</gene>
<keyword evidence="4" id="KW-0418">Kinase</keyword>
<dbReference type="Gene3D" id="3.40.50.300">
    <property type="entry name" value="P-loop containing nucleotide triphosphate hydrolases"/>
    <property type="match status" value="1"/>
</dbReference>
<dbReference type="Pfam" id="PF10609">
    <property type="entry name" value="ParA"/>
    <property type="match status" value="1"/>
</dbReference>
<dbReference type="PANTHER" id="PTHR32309:SF31">
    <property type="entry name" value="CAPSULAR EXOPOLYSACCHARIDE FAMILY"/>
    <property type="match status" value="1"/>
</dbReference>
<organism evidence="4 5">
    <name type="scientific">Deinobacterium chartae</name>
    <dbReference type="NCBI Taxonomy" id="521158"/>
    <lineage>
        <taxon>Bacteria</taxon>
        <taxon>Thermotogati</taxon>
        <taxon>Deinococcota</taxon>
        <taxon>Deinococci</taxon>
        <taxon>Deinococcales</taxon>
        <taxon>Deinococcaceae</taxon>
        <taxon>Deinobacterium</taxon>
    </lineage>
</organism>
<keyword evidence="1" id="KW-0547">Nucleotide-binding</keyword>
<dbReference type="GO" id="GO:0004715">
    <property type="term" value="F:non-membrane spanning protein tyrosine kinase activity"/>
    <property type="evidence" value="ECO:0007669"/>
    <property type="project" value="UniProtKB-EC"/>
</dbReference>
<comment type="caution">
    <text evidence="4">The sequence shown here is derived from an EMBL/GenBank/DDBJ whole genome shotgun (WGS) entry which is preliminary data.</text>
</comment>
<feature type="region of interest" description="Disordered" evidence="3">
    <location>
        <begin position="520"/>
        <end position="540"/>
    </location>
</feature>
<dbReference type="EC" id="2.7.10.2" evidence="4"/>
<keyword evidence="4" id="KW-0808">Transferase</keyword>
<dbReference type="InterPro" id="IPR050445">
    <property type="entry name" value="Bact_polysacc_biosynth/exp"/>
</dbReference>
<dbReference type="InterPro" id="IPR005702">
    <property type="entry name" value="Wzc-like_C"/>
</dbReference>
<keyword evidence="2" id="KW-0067">ATP-binding</keyword>
<evidence type="ECO:0000256" key="1">
    <source>
        <dbReference type="ARBA" id="ARBA00022741"/>
    </source>
</evidence>
<keyword evidence="5" id="KW-1185">Reference proteome</keyword>